<gene>
    <name evidence="3" type="ORF">LV82_00134</name>
</gene>
<evidence type="ECO:0000313" key="4">
    <source>
        <dbReference type="Proteomes" id="UP000239736"/>
    </source>
</evidence>
<keyword evidence="1 2" id="KW-0732">Signal</keyword>
<accession>A0A2S5JL42</accession>
<evidence type="ECO:0000313" key="3">
    <source>
        <dbReference type="EMBL" id="PPB82209.1"/>
    </source>
</evidence>
<keyword evidence="4" id="KW-1185">Reference proteome</keyword>
<name>A0A2S5JL42_9RHOB</name>
<evidence type="ECO:0000256" key="2">
    <source>
        <dbReference type="SAM" id="SignalP"/>
    </source>
</evidence>
<dbReference type="SUPFAM" id="SSF69318">
    <property type="entry name" value="Integrin alpha N-terminal domain"/>
    <property type="match status" value="1"/>
</dbReference>
<feature type="signal peptide" evidence="2">
    <location>
        <begin position="1"/>
        <end position="28"/>
    </location>
</feature>
<sequence length="250" mass="26463">MRRAGRGAGRPGGLLALCLGLAACVATANDAVRVGIVAAEYAAPTTRYPHGALGDPVEHGQMRVRLSDGRALTATLPEDLVFEDTAPRLSDLDGDGSAEIIVVESHADQGARLAVWHLNDTGLTRAAATPFIGRRFRWLAPTGAADLDEDGRVEIAYVETPHLGRVLKVLRWQDGQLVPVAKIGGVSNHRFGQSVIEGRIARCDGQPTILLADAGWRRVVGARLHGNALSLSDLGPYRGPQSFQAVAGCD</sequence>
<protein>
    <submittedName>
        <fullName evidence="3">VCBS repeat protein</fullName>
    </submittedName>
</protein>
<dbReference type="InterPro" id="IPR028994">
    <property type="entry name" value="Integrin_alpha_N"/>
</dbReference>
<dbReference type="PROSITE" id="PS51257">
    <property type="entry name" value="PROKAR_LIPOPROTEIN"/>
    <property type="match status" value="1"/>
</dbReference>
<dbReference type="Proteomes" id="UP000239736">
    <property type="component" value="Unassembled WGS sequence"/>
</dbReference>
<dbReference type="Pfam" id="PF13517">
    <property type="entry name" value="FG-GAP_3"/>
    <property type="match status" value="1"/>
</dbReference>
<dbReference type="InterPro" id="IPR013517">
    <property type="entry name" value="FG-GAP"/>
</dbReference>
<comment type="caution">
    <text evidence="3">The sequence shown here is derived from an EMBL/GenBank/DDBJ whole genome shotgun (WGS) entry which is preliminary data.</text>
</comment>
<reference evidence="3 4" key="1">
    <citation type="submission" date="2018-01" db="EMBL/GenBank/DDBJ databases">
        <title>Genomic Encyclopedia of Archaeal and Bacterial Type Strains, Phase II (KMG-II): from individual species to whole genera.</title>
        <authorList>
            <person name="Goeker M."/>
        </authorList>
    </citation>
    <scope>NUCLEOTIDE SEQUENCE [LARGE SCALE GENOMIC DNA]</scope>
    <source>
        <strain evidence="3 4">DSM 12048</strain>
    </source>
</reference>
<proteinExistence type="predicted"/>
<feature type="chain" id="PRO_5015471978" evidence="2">
    <location>
        <begin position="29"/>
        <end position="250"/>
    </location>
</feature>
<dbReference type="EMBL" id="PRDS01000001">
    <property type="protein sequence ID" value="PPB82209.1"/>
    <property type="molecule type" value="Genomic_DNA"/>
</dbReference>
<organism evidence="3 4">
    <name type="scientific">Albidovulum inexpectatum</name>
    <dbReference type="NCBI Taxonomy" id="196587"/>
    <lineage>
        <taxon>Bacteria</taxon>
        <taxon>Pseudomonadati</taxon>
        <taxon>Pseudomonadota</taxon>
        <taxon>Alphaproteobacteria</taxon>
        <taxon>Rhodobacterales</taxon>
        <taxon>Paracoccaceae</taxon>
        <taxon>Albidovulum</taxon>
    </lineage>
</organism>
<evidence type="ECO:0000256" key="1">
    <source>
        <dbReference type="ARBA" id="ARBA00022729"/>
    </source>
</evidence>
<dbReference type="AlphaFoldDB" id="A0A2S5JL42"/>
<dbReference type="OrthoDB" id="58662at2"/>